<comment type="cofactor">
    <cofactor evidence="1">
        <name>Ca(2+)</name>
        <dbReference type="ChEBI" id="CHEBI:29108"/>
    </cofactor>
</comment>
<feature type="domain" description="Sulfatase N-terminal" evidence="7">
    <location>
        <begin position="80"/>
        <end position="307"/>
    </location>
</feature>
<evidence type="ECO:0000259" key="7">
    <source>
        <dbReference type="Pfam" id="PF00884"/>
    </source>
</evidence>
<accession>A0ABM0M6D6</accession>
<protein>
    <submittedName>
        <fullName evidence="9">Arylsulfatase J-like</fullName>
    </submittedName>
</protein>
<keyword evidence="8" id="KW-1185">Reference proteome</keyword>
<reference evidence="9" key="1">
    <citation type="submission" date="2025-08" db="UniProtKB">
        <authorList>
            <consortium name="RefSeq"/>
        </authorList>
    </citation>
    <scope>IDENTIFICATION</scope>
    <source>
        <tissue evidence="9">Testes</tissue>
    </source>
</reference>
<organism evidence="8 9">
    <name type="scientific">Saccoglossus kowalevskii</name>
    <name type="common">Acorn worm</name>
    <dbReference type="NCBI Taxonomy" id="10224"/>
    <lineage>
        <taxon>Eukaryota</taxon>
        <taxon>Metazoa</taxon>
        <taxon>Hemichordata</taxon>
        <taxon>Enteropneusta</taxon>
        <taxon>Harrimaniidae</taxon>
        <taxon>Saccoglossus</taxon>
    </lineage>
</organism>
<evidence type="ECO:0000256" key="4">
    <source>
        <dbReference type="ARBA" id="ARBA00022837"/>
    </source>
</evidence>
<dbReference type="Gene3D" id="3.40.720.10">
    <property type="entry name" value="Alkaline Phosphatase, subunit A"/>
    <property type="match status" value="1"/>
</dbReference>
<dbReference type="InterPro" id="IPR047115">
    <property type="entry name" value="ARSB"/>
</dbReference>
<keyword evidence="3" id="KW-0479">Metal-binding</keyword>
<evidence type="ECO:0000313" key="9">
    <source>
        <dbReference type="RefSeq" id="XP_006815577.1"/>
    </source>
</evidence>
<gene>
    <name evidence="9" type="primary">LOC102806899</name>
</gene>
<dbReference type="InterPro" id="IPR017850">
    <property type="entry name" value="Alkaline_phosphatase_core_sf"/>
</dbReference>
<keyword evidence="6" id="KW-0732">Signal</keyword>
<evidence type="ECO:0000256" key="1">
    <source>
        <dbReference type="ARBA" id="ARBA00001913"/>
    </source>
</evidence>
<evidence type="ECO:0000313" key="8">
    <source>
        <dbReference type="Proteomes" id="UP000694865"/>
    </source>
</evidence>
<dbReference type="PANTHER" id="PTHR10342:SF273">
    <property type="entry name" value="RE14504P"/>
    <property type="match status" value="1"/>
</dbReference>
<feature type="signal peptide" evidence="6">
    <location>
        <begin position="1"/>
        <end position="28"/>
    </location>
</feature>
<evidence type="ECO:0000256" key="2">
    <source>
        <dbReference type="ARBA" id="ARBA00008779"/>
    </source>
</evidence>
<name>A0ABM0M6D6_SACKO</name>
<comment type="similarity">
    <text evidence="2">Belongs to the sulfatase family.</text>
</comment>
<dbReference type="SUPFAM" id="SSF53649">
    <property type="entry name" value="Alkaline phosphatase-like"/>
    <property type="match status" value="1"/>
</dbReference>
<proteinExistence type="inferred from homology"/>
<dbReference type="Proteomes" id="UP000694865">
    <property type="component" value="Unplaced"/>
</dbReference>
<sequence length="469" mass="52735">MENCSRPTSKRVLAVGVCLLLMTVFVSDENDESSVDEDINTICGDKSSLSSSDDDDNDDSCDMSGNPPHIVVVLIDDAGRYPSKVGMQHGSVRPMQPYYLPRQYATLADKLKEVGYMNHIVGKWHIGSCNWTYTPLWRGFDSHYGCSEGATSSHETHVLNIPKRAEKIVRNHNPKSPLFLYVAYMAPHFPLDVPKGFEDSVELADDDRRKFAGMMAALDDGVGNITRALKDNNMWEDTLFVFLSDNGGDAAFAGSNYPFRGNKATLWEGGVKVPAFIHGSMLKQSGYVNKELYHFTDVFATLLKVAGGEPDDDIDGKNQWDSLCRGEHSERSEMLLHLDTHPVTNGAALRSGDYKYIEGITNLVVQKLNQNDELHFDQWYRPAESPDAEIPDAPLISENVNNRFLFNLKDDPLETTNLFNDPDKQDIINEMKQRLDEYRASLPQFWFPPGFDERGNPDNFGEAWTPGWC</sequence>
<dbReference type="RefSeq" id="XP_006815577.1">
    <property type="nucleotide sequence ID" value="XM_006815514.1"/>
</dbReference>
<dbReference type="PANTHER" id="PTHR10342">
    <property type="entry name" value="ARYLSULFATASE"/>
    <property type="match status" value="1"/>
</dbReference>
<evidence type="ECO:0000256" key="5">
    <source>
        <dbReference type="ARBA" id="ARBA00023180"/>
    </source>
</evidence>
<feature type="chain" id="PRO_5046529165" evidence="6">
    <location>
        <begin position="29"/>
        <end position="469"/>
    </location>
</feature>
<keyword evidence="5" id="KW-0325">Glycoprotein</keyword>
<dbReference type="Gene3D" id="3.30.1120.10">
    <property type="match status" value="1"/>
</dbReference>
<dbReference type="Pfam" id="PF00884">
    <property type="entry name" value="Sulfatase"/>
    <property type="match status" value="1"/>
</dbReference>
<dbReference type="GeneID" id="102806899"/>
<dbReference type="InterPro" id="IPR000917">
    <property type="entry name" value="Sulfatase_N"/>
</dbReference>
<evidence type="ECO:0000256" key="6">
    <source>
        <dbReference type="SAM" id="SignalP"/>
    </source>
</evidence>
<keyword evidence="4" id="KW-0106">Calcium</keyword>
<dbReference type="CDD" id="cd16029">
    <property type="entry name" value="4-S"/>
    <property type="match status" value="1"/>
</dbReference>
<evidence type="ECO:0000256" key="3">
    <source>
        <dbReference type="ARBA" id="ARBA00022723"/>
    </source>
</evidence>